<comment type="cofactor">
    <cofactor evidence="1">
        <name>FAD</name>
        <dbReference type="ChEBI" id="CHEBI:57692"/>
    </cofactor>
</comment>
<keyword evidence="3" id="KW-0285">Flavoprotein</keyword>
<dbReference type="InterPro" id="IPR037069">
    <property type="entry name" value="AcylCoA_DH/ox_N_sf"/>
</dbReference>
<dbReference type="GO" id="GO:0050660">
    <property type="term" value="F:flavin adenine dinucleotide binding"/>
    <property type="evidence" value="ECO:0007669"/>
    <property type="project" value="InterPro"/>
</dbReference>
<dbReference type="PANTHER" id="PTHR43884:SF20">
    <property type="entry name" value="ACYL-COA DEHYDROGENASE FADE28"/>
    <property type="match status" value="1"/>
</dbReference>
<keyword evidence="8" id="KW-1185">Reference proteome</keyword>
<accession>A0A9E5MM91</accession>
<evidence type="ECO:0000256" key="4">
    <source>
        <dbReference type="ARBA" id="ARBA00022827"/>
    </source>
</evidence>
<keyword evidence="4" id="KW-0274">FAD</keyword>
<evidence type="ECO:0000256" key="5">
    <source>
        <dbReference type="ARBA" id="ARBA00023002"/>
    </source>
</evidence>
<dbReference type="Gene3D" id="1.10.540.10">
    <property type="entry name" value="Acyl-CoA dehydrogenase/oxidase, N-terminal domain"/>
    <property type="match status" value="1"/>
</dbReference>
<dbReference type="InterPro" id="IPR009075">
    <property type="entry name" value="AcylCo_DH/oxidase_C"/>
</dbReference>
<proteinExistence type="inferred from homology"/>
<protein>
    <submittedName>
        <fullName evidence="7">Acyl-CoA dehydrogenase</fullName>
    </submittedName>
</protein>
<dbReference type="GO" id="GO:0003995">
    <property type="term" value="F:acyl-CoA dehydrogenase activity"/>
    <property type="evidence" value="ECO:0007669"/>
    <property type="project" value="TreeGrafter"/>
</dbReference>
<sequence>MTDATDLPIGEMLADQLQRLLARAVDAKRLTAIEEGAPITELWQEIEALGVTLALASNDIGADLGWQNCLPMLRTLGWHGAPVPLAESLLASQVLAAAGMDIPAGALAVSHVAFTLDGDNCVSGSDGLVSWLPHCSHLVGVAVRNKQKFLFVVSTTDLPSQPVDSFARIPAAAITLQAQAVAQCAPVAESTDLLASMALLRAAVISGILDRILSLTIEYANTRQQFGRPIGKFQAIQHHVAELAMQSAAAQAGVIFGCQQMDVGNSVSGAAIAKVRASVAATAAASAAHQVFGAIGVTEEHELQLLTRRLWQWRGEAGSDHFWAETLGREVIAAGSHNLWPRITDAQLRA</sequence>
<dbReference type="Pfam" id="PF00441">
    <property type="entry name" value="Acyl-CoA_dh_1"/>
    <property type="match status" value="1"/>
</dbReference>
<organism evidence="7 8">
    <name type="scientific">Pseudomaricurvus hydrocarbonicus</name>
    <dbReference type="NCBI Taxonomy" id="1470433"/>
    <lineage>
        <taxon>Bacteria</taxon>
        <taxon>Pseudomonadati</taxon>
        <taxon>Pseudomonadota</taxon>
        <taxon>Gammaproteobacteria</taxon>
        <taxon>Cellvibrionales</taxon>
        <taxon>Cellvibrionaceae</taxon>
        <taxon>Pseudomaricurvus</taxon>
    </lineage>
</organism>
<keyword evidence="5" id="KW-0560">Oxidoreductase</keyword>
<name>A0A9E5MM91_9GAMM</name>
<dbReference type="InterPro" id="IPR009100">
    <property type="entry name" value="AcylCoA_DH/oxidase_NM_dom_sf"/>
</dbReference>
<dbReference type="AlphaFoldDB" id="A0A9E5MM91"/>
<evidence type="ECO:0000313" key="8">
    <source>
        <dbReference type="Proteomes" id="UP000787472"/>
    </source>
</evidence>
<dbReference type="Gene3D" id="1.20.140.10">
    <property type="entry name" value="Butyryl-CoA Dehydrogenase, subunit A, domain 3"/>
    <property type="match status" value="1"/>
</dbReference>
<evidence type="ECO:0000256" key="2">
    <source>
        <dbReference type="ARBA" id="ARBA00009347"/>
    </source>
</evidence>
<evidence type="ECO:0000256" key="1">
    <source>
        <dbReference type="ARBA" id="ARBA00001974"/>
    </source>
</evidence>
<dbReference type="SUPFAM" id="SSF47203">
    <property type="entry name" value="Acyl-CoA dehydrogenase C-terminal domain-like"/>
    <property type="match status" value="1"/>
</dbReference>
<dbReference type="SUPFAM" id="SSF56645">
    <property type="entry name" value="Acyl-CoA dehydrogenase NM domain-like"/>
    <property type="match status" value="1"/>
</dbReference>
<dbReference type="RefSeq" id="WP_167187868.1">
    <property type="nucleotide sequence ID" value="NZ_JAAONZ010000011.1"/>
</dbReference>
<feature type="domain" description="Acyl-CoA dehydrogenase/oxidase C-terminal" evidence="6">
    <location>
        <begin position="194"/>
        <end position="314"/>
    </location>
</feature>
<gene>
    <name evidence="7" type="ORF">G8770_13900</name>
</gene>
<evidence type="ECO:0000313" key="7">
    <source>
        <dbReference type="EMBL" id="NHO66638.1"/>
    </source>
</evidence>
<comment type="caution">
    <text evidence="7">The sequence shown here is derived from an EMBL/GenBank/DDBJ whole genome shotgun (WGS) entry which is preliminary data.</text>
</comment>
<evidence type="ECO:0000259" key="6">
    <source>
        <dbReference type="Pfam" id="PF00441"/>
    </source>
</evidence>
<dbReference type="InterPro" id="IPR036250">
    <property type="entry name" value="AcylCo_DH-like_C"/>
</dbReference>
<comment type="similarity">
    <text evidence="2">Belongs to the acyl-CoA dehydrogenase family.</text>
</comment>
<reference evidence="7" key="1">
    <citation type="submission" date="2020-03" db="EMBL/GenBank/DDBJ databases">
        <authorList>
            <person name="Guo F."/>
        </authorList>
    </citation>
    <scope>NUCLEOTIDE SEQUENCE</scope>
    <source>
        <strain evidence="7">JCM 30134</strain>
    </source>
</reference>
<evidence type="ECO:0000256" key="3">
    <source>
        <dbReference type="ARBA" id="ARBA00022630"/>
    </source>
</evidence>
<dbReference type="EMBL" id="JAAONZ010000011">
    <property type="protein sequence ID" value="NHO66638.1"/>
    <property type="molecule type" value="Genomic_DNA"/>
</dbReference>
<dbReference type="PANTHER" id="PTHR43884">
    <property type="entry name" value="ACYL-COA DEHYDROGENASE"/>
    <property type="match status" value="1"/>
</dbReference>
<dbReference type="Proteomes" id="UP000787472">
    <property type="component" value="Unassembled WGS sequence"/>
</dbReference>